<evidence type="ECO:0000313" key="9">
    <source>
        <dbReference type="EMBL" id="BEH00392.1"/>
    </source>
</evidence>
<proteinExistence type="inferred from homology"/>
<keyword evidence="4" id="KW-1015">Disulfide bond</keyword>
<dbReference type="PANTHER" id="PTHR45663">
    <property type="entry name" value="GEO12009P1"/>
    <property type="match status" value="1"/>
</dbReference>
<dbReference type="EMBL" id="AP028055">
    <property type="protein sequence ID" value="BEH00392.1"/>
    <property type="molecule type" value="Genomic_DNA"/>
</dbReference>
<feature type="domain" description="Thioredoxin" evidence="8">
    <location>
        <begin position="1"/>
        <end position="104"/>
    </location>
</feature>
<dbReference type="CDD" id="cd02947">
    <property type="entry name" value="TRX_family"/>
    <property type="match status" value="1"/>
</dbReference>
<evidence type="ECO:0000259" key="8">
    <source>
        <dbReference type="PROSITE" id="PS51352"/>
    </source>
</evidence>
<keyword evidence="10" id="KW-1185">Reference proteome</keyword>
<name>A0ABM8IJZ0_9BACE</name>
<dbReference type="RefSeq" id="WP_353331702.1">
    <property type="nucleotide sequence ID" value="NZ_AP028055.1"/>
</dbReference>
<protein>
    <recommendedName>
        <fullName evidence="6 7">Thioredoxin</fullName>
    </recommendedName>
</protein>
<dbReference type="Gene3D" id="3.40.30.10">
    <property type="entry name" value="Glutaredoxin"/>
    <property type="match status" value="1"/>
</dbReference>
<reference evidence="9 10" key="1">
    <citation type="submission" date="2023-04" db="EMBL/GenBank/DDBJ databases">
        <title>Draft genome sequence of acteroides sedimenti strain YN3PY1.</title>
        <authorList>
            <person name="Yoshida N."/>
        </authorList>
    </citation>
    <scope>NUCLEOTIDE SEQUENCE [LARGE SCALE GENOMIC DNA]</scope>
    <source>
        <strain evidence="9 10">YN3PY1</strain>
    </source>
</reference>
<evidence type="ECO:0000256" key="3">
    <source>
        <dbReference type="ARBA" id="ARBA00022982"/>
    </source>
</evidence>
<dbReference type="Proteomes" id="UP001496674">
    <property type="component" value="Chromosome"/>
</dbReference>
<dbReference type="InterPro" id="IPR017937">
    <property type="entry name" value="Thioredoxin_CS"/>
</dbReference>
<accession>A0ABM8IJZ0</accession>
<evidence type="ECO:0000256" key="5">
    <source>
        <dbReference type="ARBA" id="ARBA00023284"/>
    </source>
</evidence>
<gene>
    <name evidence="9" type="ORF">BSYN_26560</name>
</gene>
<dbReference type="Pfam" id="PF00085">
    <property type="entry name" value="Thioredoxin"/>
    <property type="match status" value="1"/>
</dbReference>
<evidence type="ECO:0000256" key="2">
    <source>
        <dbReference type="ARBA" id="ARBA00022448"/>
    </source>
</evidence>
<dbReference type="InterPro" id="IPR005746">
    <property type="entry name" value="Thioredoxin"/>
</dbReference>
<dbReference type="PANTHER" id="PTHR45663:SF11">
    <property type="entry name" value="GEO12009P1"/>
    <property type="match status" value="1"/>
</dbReference>
<dbReference type="PROSITE" id="PS51352">
    <property type="entry name" value="THIOREDOXIN_2"/>
    <property type="match status" value="1"/>
</dbReference>
<comment type="similarity">
    <text evidence="1 7">Belongs to the thioredoxin family.</text>
</comment>
<evidence type="ECO:0000256" key="1">
    <source>
        <dbReference type="ARBA" id="ARBA00008987"/>
    </source>
</evidence>
<organism evidence="9 10">
    <name type="scientific">Bacteroides sedimenti</name>
    <dbReference type="NCBI Taxonomy" id="2136147"/>
    <lineage>
        <taxon>Bacteria</taxon>
        <taxon>Pseudomonadati</taxon>
        <taxon>Bacteroidota</taxon>
        <taxon>Bacteroidia</taxon>
        <taxon>Bacteroidales</taxon>
        <taxon>Bacteroidaceae</taxon>
        <taxon>Bacteroides</taxon>
    </lineage>
</organism>
<evidence type="ECO:0000256" key="6">
    <source>
        <dbReference type="NCBIfam" id="TIGR01068"/>
    </source>
</evidence>
<keyword evidence="2" id="KW-0813">Transport</keyword>
<sequence>MALAITDNNFEELLQSGKPLVVDFWATWCGPCKQIGPAIEELATEYEGKVTVGKCDIEENDDLVSKFGIRNVPTVLFIKDGEVVDKQVGAATKAVFQAKIDSLL</sequence>
<dbReference type="PROSITE" id="PS00194">
    <property type="entry name" value="THIOREDOXIN_1"/>
    <property type="match status" value="1"/>
</dbReference>
<keyword evidence="5" id="KW-0676">Redox-active center</keyword>
<evidence type="ECO:0000256" key="4">
    <source>
        <dbReference type="ARBA" id="ARBA00023157"/>
    </source>
</evidence>
<dbReference type="NCBIfam" id="TIGR01068">
    <property type="entry name" value="thioredoxin"/>
    <property type="match status" value="1"/>
</dbReference>
<dbReference type="PRINTS" id="PR00421">
    <property type="entry name" value="THIOREDOXIN"/>
</dbReference>
<dbReference type="SUPFAM" id="SSF52833">
    <property type="entry name" value="Thioredoxin-like"/>
    <property type="match status" value="1"/>
</dbReference>
<dbReference type="PIRSF" id="PIRSF000077">
    <property type="entry name" value="Thioredoxin"/>
    <property type="match status" value="1"/>
</dbReference>
<dbReference type="InterPro" id="IPR036249">
    <property type="entry name" value="Thioredoxin-like_sf"/>
</dbReference>
<evidence type="ECO:0000256" key="7">
    <source>
        <dbReference type="PIRNR" id="PIRNR000077"/>
    </source>
</evidence>
<evidence type="ECO:0000313" key="10">
    <source>
        <dbReference type="Proteomes" id="UP001496674"/>
    </source>
</evidence>
<keyword evidence="3" id="KW-0249">Electron transport</keyword>
<dbReference type="InterPro" id="IPR013766">
    <property type="entry name" value="Thioredoxin_domain"/>
</dbReference>